<proteinExistence type="predicted"/>
<sequence length="949" mass="101843">MAFPATKLDIHTEIYYSGAWHDVTADTRSRQDIVISRGRGDEASRADPGSCTLQLNNGMSKINGAVVGRYTPRNPRSDLFALIGRNTRLRVRVGPNNVGLELTGEELPDNTSYASTSDAAALDIVGDLDLRAEITPDSWRPSILQTIAAKYNTGGNQRSWTFRLLTNGTIELAWTTDGTSGTRQVRGSTAAVASDSGRLAVRATLDVDDGAGNHVVTFYSADSIDDLGGGPSEVQLGSTVVTAGTTSIFSSTANLTVGSIQAGGYEFNNEAHFGGLVHGFEVRDGIAGTLVADADFAGLEPGTRPTFTDDAGLTWTLQDEAEIVDRSVRFIGEVVAWPPRWDLSGNDVWVPVVANGLLRRLGQGEAALDSAMRRGNTDQAIVPPVAYWSMEDGSDATSFASGLSGVAPMTFGIIEGFVRDIRPAAYGDFVASQPIPEFSITTAVGPVPWAAPTGELRIFSLLHVPDAGVGGIRQVLNVTTSGTAAEWGIELDSAGSLRMRAWGRNEASILTSGWTAFALNGKNALFGIWLQQVGADIDWQIFVFEEGATVGSVDEGTLAGHTFGSARTVYLGKVGDLAGTAMGHCAVYNQDTNTVIWDAVKNLLVAWSGETAADRFLRLCDEEGVAHRIVGDPAESVAVGAQKPETFLDLLYDAADAELAIFDERRDALALRWRNHAELENQAALALDYNERHVSPPFEPLPDDQATANDVTVERVDGSSARAVKLSGPMNVSETVDDPLGVDRYPDKVTLNLATDDQLEDQAWWRLHLGTVDEDRIPQLGIDLARNPALIDQVLALDTGDRITIANPPEWMAAQAIDLIIQGYEERLSQFKHYFVFNCSPGSAWRTWLLEDDEQGRADTILSATTHQFTAGTDTAMDVRTLQGPRWETDAGEFPFDVTAAGVQLRVTAIDDSATDTFNRTVSNGFGTADTGQVWTTSGGAVSDYSVTP</sequence>
<dbReference type="EMBL" id="MASW01000006">
    <property type="protein sequence ID" value="PXY21119.1"/>
    <property type="molecule type" value="Genomic_DNA"/>
</dbReference>
<organism evidence="1 2">
    <name type="scientific">Prauserella muralis</name>
    <dbReference type="NCBI Taxonomy" id="588067"/>
    <lineage>
        <taxon>Bacteria</taxon>
        <taxon>Bacillati</taxon>
        <taxon>Actinomycetota</taxon>
        <taxon>Actinomycetes</taxon>
        <taxon>Pseudonocardiales</taxon>
        <taxon>Pseudonocardiaceae</taxon>
        <taxon>Prauserella</taxon>
    </lineage>
</organism>
<gene>
    <name evidence="1" type="ORF">BAY60_27010</name>
</gene>
<dbReference type="AlphaFoldDB" id="A0A2V4ANA0"/>
<evidence type="ECO:0000313" key="1">
    <source>
        <dbReference type="EMBL" id="PXY21119.1"/>
    </source>
</evidence>
<dbReference type="Proteomes" id="UP000249915">
    <property type="component" value="Unassembled WGS sequence"/>
</dbReference>
<evidence type="ECO:0000313" key="2">
    <source>
        <dbReference type="Proteomes" id="UP000249915"/>
    </source>
</evidence>
<comment type="caution">
    <text evidence="1">The sequence shown here is derived from an EMBL/GenBank/DDBJ whole genome shotgun (WGS) entry which is preliminary data.</text>
</comment>
<dbReference type="OrthoDB" id="3304698at2"/>
<dbReference type="RefSeq" id="WP_112284363.1">
    <property type="nucleotide sequence ID" value="NZ_MASW01000006.1"/>
</dbReference>
<protein>
    <submittedName>
        <fullName evidence="1">Uncharacterized protein</fullName>
    </submittedName>
</protein>
<accession>A0A2V4ANA0</accession>
<keyword evidence="2" id="KW-1185">Reference proteome</keyword>
<reference evidence="1 2" key="1">
    <citation type="submission" date="2016-07" db="EMBL/GenBank/DDBJ databases">
        <title>Draft genome sequence of Prauserella muralis DSM 45305, isolated from a mould-covered wall in an indoor environment.</title>
        <authorList>
            <person name="Ruckert C."/>
            <person name="Albersmeier A."/>
            <person name="Jiang C.-L."/>
            <person name="Jiang Y."/>
            <person name="Kalinowski J."/>
            <person name="Schneider O."/>
            <person name="Winkler A."/>
            <person name="Zotchev S.B."/>
        </authorList>
    </citation>
    <scope>NUCLEOTIDE SEQUENCE [LARGE SCALE GENOMIC DNA]</scope>
    <source>
        <strain evidence="1 2">DSM 45305</strain>
    </source>
</reference>
<name>A0A2V4ANA0_9PSEU</name>